<protein>
    <submittedName>
        <fullName evidence="3">SRPBCC family protein</fullName>
    </submittedName>
</protein>
<comment type="caution">
    <text evidence="3">The sequence shown here is derived from an EMBL/GenBank/DDBJ whole genome shotgun (WGS) entry which is preliminary data.</text>
</comment>
<dbReference type="RefSeq" id="WP_182951086.1">
    <property type="nucleotide sequence ID" value="NZ_JABEQK010000018.1"/>
</dbReference>
<dbReference type="Gene3D" id="3.30.530.20">
    <property type="match status" value="1"/>
</dbReference>
<sequence length="163" mass="18500">METDRIEKTVILKATLERVWRAISESGRFGQWFGVEIDGPFVAGQEAIGRVVPTQVDPEVARLQEPHRGAAWRVRIERIEPMRLFSFRWHPFAVDPAQDHAAEPMTLVTFALAEVEGGIRLTITETGFDRLPLARRPQAFRANEGGWAHQARLIGTYLALRED</sequence>
<dbReference type="CDD" id="cd08898">
    <property type="entry name" value="SRPBCC_CalC_Aha1-like_5"/>
    <property type="match status" value="1"/>
</dbReference>
<evidence type="ECO:0000313" key="3">
    <source>
        <dbReference type="EMBL" id="MBB2206548.1"/>
    </source>
</evidence>
<comment type="similarity">
    <text evidence="1">Belongs to the AHA1 family.</text>
</comment>
<dbReference type="InterPro" id="IPR023393">
    <property type="entry name" value="START-like_dom_sf"/>
</dbReference>
<dbReference type="AlphaFoldDB" id="A0A7W4KGJ2"/>
<dbReference type="EMBL" id="JABEQK010000018">
    <property type="protein sequence ID" value="MBB2206548.1"/>
    <property type="molecule type" value="Genomic_DNA"/>
</dbReference>
<name>A0A7W4KGJ2_9PROT</name>
<gene>
    <name evidence="3" type="ORF">HLH27_16245</name>
</gene>
<dbReference type="InterPro" id="IPR013538">
    <property type="entry name" value="ASHA1/2-like_C"/>
</dbReference>
<evidence type="ECO:0000259" key="2">
    <source>
        <dbReference type="Pfam" id="PF08327"/>
    </source>
</evidence>
<keyword evidence="4" id="KW-1185">Reference proteome</keyword>
<proteinExistence type="inferred from homology"/>
<evidence type="ECO:0000313" key="4">
    <source>
        <dbReference type="Proteomes" id="UP000540556"/>
    </source>
</evidence>
<dbReference type="Pfam" id="PF08327">
    <property type="entry name" value="AHSA1"/>
    <property type="match status" value="1"/>
</dbReference>
<evidence type="ECO:0000256" key="1">
    <source>
        <dbReference type="ARBA" id="ARBA00006817"/>
    </source>
</evidence>
<feature type="domain" description="Activator of Hsp90 ATPase homologue 1/2-like C-terminal" evidence="2">
    <location>
        <begin position="13"/>
        <end position="158"/>
    </location>
</feature>
<organism evidence="3 4">
    <name type="scientific">Gluconacetobacter takamatsuzukensis</name>
    <dbReference type="NCBI Taxonomy" id="1286190"/>
    <lineage>
        <taxon>Bacteria</taxon>
        <taxon>Pseudomonadati</taxon>
        <taxon>Pseudomonadota</taxon>
        <taxon>Alphaproteobacteria</taxon>
        <taxon>Acetobacterales</taxon>
        <taxon>Acetobacteraceae</taxon>
        <taxon>Gluconacetobacter</taxon>
    </lineage>
</organism>
<accession>A0A7W4KGJ2</accession>
<reference evidence="3 4" key="1">
    <citation type="submission" date="2020-04" db="EMBL/GenBank/DDBJ databases">
        <title>Description of novel Gluconacetobacter.</title>
        <authorList>
            <person name="Sombolestani A."/>
        </authorList>
    </citation>
    <scope>NUCLEOTIDE SEQUENCE [LARGE SCALE GENOMIC DNA]</scope>
    <source>
        <strain evidence="3 4">LMG 27800</strain>
    </source>
</reference>
<dbReference type="SUPFAM" id="SSF55961">
    <property type="entry name" value="Bet v1-like"/>
    <property type="match status" value="1"/>
</dbReference>
<dbReference type="Proteomes" id="UP000540556">
    <property type="component" value="Unassembled WGS sequence"/>
</dbReference>